<protein>
    <recommendedName>
        <fullName evidence="5">Pentacotripeptide-repeat region of PRORP domain-containing protein</fullName>
    </recommendedName>
</protein>
<dbReference type="Gramene" id="ERN13680">
    <property type="protein sequence ID" value="ERN13680"/>
    <property type="gene ID" value="AMTR_s00049p00131450"/>
</dbReference>
<name>W1Q0U2_AMBTC</name>
<keyword evidence="1" id="KW-0677">Repeat</keyword>
<dbReference type="eggNOG" id="KOG4197">
    <property type="taxonomic scope" value="Eukaryota"/>
</dbReference>
<dbReference type="HOGENOM" id="CLU_878099_0_0_1"/>
<keyword evidence="4" id="KW-1185">Reference proteome</keyword>
<evidence type="ECO:0000256" key="1">
    <source>
        <dbReference type="ARBA" id="ARBA00022737"/>
    </source>
</evidence>
<organism evidence="3 4">
    <name type="scientific">Amborella trichopoda</name>
    <dbReference type="NCBI Taxonomy" id="13333"/>
    <lineage>
        <taxon>Eukaryota</taxon>
        <taxon>Viridiplantae</taxon>
        <taxon>Streptophyta</taxon>
        <taxon>Embryophyta</taxon>
        <taxon>Tracheophyta</taxon>
        <taxon>Spermatophyta</taxon>
        <taxon>Magnoliopsida</taxon>
        <taxon>Amborellales</taxon>
        <taxon>Amborellaceae</taxon>
        <taxon>Amborella</taxon>
    </lineage>
</organism>
<dbReference type="InterPro" id="IPR002885">
    <property type="entry name" value="PPR_rpt"/>
</dbReference>
<evidence type="ECO:0000313" key="4">
    <source>
        <dbReference type="Proteomes" id="UP000017836"/>
    </source>
</evidence>
<dbReference type="Gene3D" id="1.25.40.10">
    <property type="entry name" value="Tetratricopeptide repeat domain"/>
    <property type="match status" value="2"/>
</dbReference>
<dbReference type="OMA" id="VANMYIS"/>
<dbReference type="PROSITE" id="PS51375">
    <property type="entry name" value="PPR"/>
    <property type="match status" value="2"/>
</dbReference>
<dbReference type="InterPro" id="IPR046960">
    <property type="entry name" value="PPR_At4g14850-like_plant"/>
</dbReference>
<dbReference type="Proteomes" id="UP000017836">
    <property type="component" value="Unassembled WGS sequence"/>
</dbReference>
<feature type="repeat" description="PPR" evidence="2">
    <location>
        <begin position="211"/>
        <end position="245"/>
    </location>
</feature>
<dbReference type="EMBL" id="KI392567">
    <property type="protein sequence ID" value="ERN13680.1"/>
    <property type="molecule type" value="Genomic_DNA"/>
</dbReference>
<dbReference type="GO" id="GO:0009451">
    <property type="term" value="P:RNA modification"/>
    <property type="evidence" value="ECO:0007669"/>
    <property type="project" value="InterPro"/>
</dbReference>
<dbReference type="Pfam" id="PF13041">
    <property type="entry name" value="PPR_2"/>
    <property type="match status" value="1"/>
</dbReference>
<dbReference type="InterPro" id="IPR011990">
    <property type="entry name" value="TPR-like_helical_dom_sf"/>
</dbReference>
<reference evidence="4" key="1">
    <citation type="journal article" date="2013" name="Science">
        <title>The Amborella genome and the evolution of flowering plants.</title>
        <authorList>
            <consortium name="Amborella Genome Project"/>
        </authorList>
    </citation>
    <scope>NUCLEOTIDE SEQUENCE [LARGE SCALE GENOMIC DNA]</scope>
</reference>
<dbReference type="NCBIfam" id="TIGR00756">
    <property type="entry name" value="PPR"/>
    <property type="match status" value="3"/>
</dbReference>
<dbReference type="PANTHER" id="PTHR47926">
    <property type="entry name" value="PENTATRICOPEPTIDE REPEAT-CONTAINING PROTEIN"/>
    <property type="match status" value="1"/>
</dbReference>
<accession>W1Q0U2</accession>
<evidence type="ECO:0000256" key="2">
    <source>
        <dbReference type="PROSITE-ProRule" id="PRU00708"/>
    </source>
</evidence>
<dbReference type="GO" id="GO:0003723">
    <property type="term" value="F:RNA binding"/>
    <property type="evidence" value="ECO:0007669"/>
    <property type="project" value="InterPro"/>
</dbReference>
<dbReference type="Pfam" id="PF01535">
    <property type="entry name" value="PPR"/>
    <property type="match status" value="3"/>
</dbReference>
<sequence length="317" mass="35495">MSFSNFFHPRYNEDGTTLCDFKFPSVDIKTQEKSKLTAHIKLKTSDEFSSLLQSCTARKDLAEGKLLHAQIILNGLDPSGPLGYHLVTLYTQCGCVEDAQKVFDKMHQRINLLWTAIIACSVRNGDPKEALNVFRETQLSQFEPSEPTLSCVLRAISDLGYVKNGQEVHAFLIRNGLGTEYTFQNSVANMYISFHRLDDAEKVLAGAGKVDIIYWTSLITGYVDMGCVEKALEQFREMVEMGAELNVVSWTALISSFVKNGHGHKALELFRAMQEAGVEPNYVTIASLIAACARVGGRRWARYLEFVAFDYACAKEF</sequence>
<evidence type="ECO:0000313" key="3">
    <source>
        <dbReference type="EMBL" id="ERN13680.1"/>
    </source>
</evidence>
<dbReference type="AlphaFoldDB" id="W1Q0U2"/>
<gene>
    <name evidence="3" type="ORF">AMTR_s00049p00131450</name>
</gene>
<feature type="repeat" description="PPR" evidence="2">
    <location>
        <begin position="246"/>
        <end position="280"/>
    </location>
</feature>
<dbReference type="FunFam" id="1.25.40.10:FF:000393">
    <property type="entry name" value="Pentatricopeptide repeat-containing protein At1g20230"/>
    <property type="match status" value="1"/>
</dbReference>
<evidence type="ECO:0008006" key="5">
    <source>
        <dbReference type="Google" id="ProtNLM"/>
    </source>
</evidence>
<proteinExistence type="predicted"/>